<reference evidence="6" key="1">
    <citation type="journal article" date="2019" name="Sci. Rep.">
        <title>Draft genome of Tanacetum cinerariifolium, the natural source of mosquito coil.</title>
        <authorList>
            <person name="Yamashiro T."/>
            <person name="Shiraishi A."/>
            <person name="Satake H."/>
            <person name="Nakayama K."/>
        </authorList>
    </citation>
    <scope>NUCLEOTIDE SEQUENCE</scope>
</reference>
<evidence type="ECO:0000313" key="6">
    <source>
        <dbReference type="EMBL" id="GEY35359.1"/>
    </source>
</evidence>
<comment type="caution">
    <text evidence="6">The sequence shown here is derived from an EMBL/GenBank/DDBJ whole genome shotgun (WGS) entry which is preliminary data.</text>
</comment>
<keyword evidence="3" id="KW-1133">Transmembrane helix</keyword>
<protein>
    <submittedName>
        <fullName evidence="6">Outer envelope pore protein 16-2, chloroplastic-like</fullName>
    </submittedName>
</protein>
<comment type="subcellular location">
    <subcellularLocation>
        <location evidence="1">Membrane</location>
        <topology evidence="1">Multi-pass membrane protein</topology>
    </subcellularLocation>
</comment>
<dbReference type="GO" id="GO:0009707">
    <property type="term" value="C:chloroplast outer membrane"/>
    <property type="evidence" value="ECO:0007669"/>
    <property type="project" value="TreeGrafter"/>
</dbReference>
<dbReference type="InterPro" id="IPR045238">
    <property type="entry name" value="Tim23-like"/>
</dbReference>
<evidence type="ECO:0000256" key="3">
    <source>
        <dbReference type="ARBA" id="ARBA00022989"/>
    </source>
</evidence>
<accession>A0A699HIE5</accession>
<dbReference type="PANTHER" id="PTHR15371:SF35">
    <property type="entry name" value="MITOCHONDRIAL INNER MEMBRANE TRANSLOCASE SUBUNIT TIM17_TIM22_TIM23_PEROXISOMAL PROTEIN PMP24"/>
    <property type="match status" value="1"/>
</dbReference>
<keyword evidence="4" id="KW-0472">Membrane</keyword>
<organism evidence="6">
    <name type="scientific">Tanacetum cinerariifolium</name>
    <name type="common">Dalmatian daisy</name>
    <name type="synonym">Chrysanthemum cinerariifolium</name>
    <dbReference type="NCBI Taxonomy" id="118510"/>
    <lineage>
        <taxon>Eukaryota</taxon>
        <taxon>Viridiplantae</taxon>
        <taxon>Streptophyta</taxon>
        <taxon>Embryophyta</taxon>
        <taxon>Tracheophyta</taxon>
        <taxon>Spermatophyta</taxon>
        <taxon>Magnoliopsida</taxon>
        <taxon>eudicotyledons</taxon>
        <taxon>Gunneridae</taxon>
        <taxon>Pentapetalae</taxon>
        <taxon>asterids</taxon>
        <taxon>campanulids</taxon>
        <taxon>Asterales</taxon>
        <taxon>Asteraceae</taxon>
        <taxon>Asteroideae</taxon>
        <taxon>Anthemideae</taxon>
        <taxon>Anthemidinae</taxon>
        <taxon>Tanacetum</taxon>
    </lineage>
</organism>
<feature type="region of interest" description="Disordered" evidence="5">
    <location>
        <begin position="269"/>
        <end position="299"/>
    </location>
</feature>
<evidence type="ECO:0000256" key="5">
    <source>
        <dbReference type="SAM" id="MobiDB-lite"/>
    </source>
</evidence>
<feature type="compositionally biased region" description="Acidic residues" evidence="5">
    <location>
        <begin position="269"/>
        <end position="291"/>
    </location>
</feature>
<feature type="non-terminal residue" evidence="6">
    <location>
        <position position="1"/>
    </location>
</feature>
<feature type="compositionally biased region" description="Low complexity" evidence="5">
    <location>
        <begin position="374"/>
        <end position="385"/>
    </location>
</feature>
<dbReference type="PANTHER" id="PTHR15371">
    <property type="entry name" value="TIM23"/>
    <property type="match status" value="1"/>
</dbReference>
<name>A0A699HIE5_TANCI</name>
<evidence type="ECO:0000256" key="2">
    <source>
        <dbReference type="ARBA" id="ARBA00022692"/>
    </source>
</evidence>
<proteinExistence type="predicted"/>
<sequence length="672" mass="74413">VLIFLYIFFLVARAQLPRRESHLVGMDLSNRVGTVEMRKPIKVLIFLYIFFLVARAQLPRRESHLVGMDLPNRVGTVDMRKPIKEPNTNLVGKDASGDRTDITSPRKHNRFRGLTGETNSGSLEGLVKITGKESIQWGVAAGMYSGLTYGLREVRGVHDWRSSAVAGAITGAGLALTSDNPSQDQIVQFAITENWGRVLIPEECSSRQFNRSRGKVCVLTTQMNFIKETVHAPIGSESIPVRVSEIDGEIDSLFNGYTLTFSIFGGSNDDIEDGDDSSEDFDVNSEEEDGGWDGPLGATNEDTFLENENQYDSLEAPNHCVPSSSSSEPLLHYTKKKRYASLRLIDPLNGIAPLLKKKKADTSIILNPNPDRFSQPSKPTSSPSPDAISDSLSLSGCCNQQILSNPINDSDTESLEVNKTMEVGNALGFNMANGKSGGIVAIWDTSKFHMTSSIIGDGFLALTGKWLSIDVDCLFIVVYAPQALNRKKKLWLDIESLVELPLLSWETSMKFGTKMNGWVVTFVVEVHWWPNSHTLALTKEFSDRSPIILINSVNDYGPTPFREKAPGPDGFTFKLIKKHWNLLSDDIITYVNDFYHSTSISRGCNSSFITIVPKVDDPLTISDFRPISLIGCQYKIIEKVLANCLSLVIHSVVGDVQMAFIKGQKITMVPFW</sequence>
<feature type="region of interest" description="Disordered" evidence="5">
    <location>
        <begin position="85"/>
        <end position="115"/>
    </location>
</feature>
<evidence type="ECO:0000256" key="1">
    <source>
        <dbReference type="ARBA" id="ARBA00004141"/>
    </source>
</evidence>
<keyword evidence="2" id="KW-0812">Transmembrane</keyword>
<feature type="region of interest" description="Disordered" evidence="5">
    <location>
        <begin position="365"/>
        <end position="390"/>
    </location>
</feature>
<gene>
    <name evidence="6" type="ORF">Tci_407333</name>
</gene>
<dbReference type="Pfam" id="PF02466">
    <property type="entry name" value="Tim17"/>
    <property type="match status" value="1"/>
</dbReference>
<evidence type="ECO:0000256" key="4">
    <source>
        <dbReference type="ARBA" id="ARBA00023136"/>
    </source>
</evidence>
<dbReference type="AlphaFoldDB" id="A0A699HIE5"/>
<dbReference type="EMBL" id="BKCJ010171550">
    <property type="protein sequence ID" value="GEY35359.1"/>
    <property type="molecule type" value="Genomic_DNA"/>
</dbReference>
<dbReference type="GO" id="GO:0015171">
    <property type="term" value="F:amino acid transmembrane transporter activity"/>
    <property type="evidence" value="ECO:0007669"/>
    <property type="project" value="TreeGrafter"/>
</dbReference>